<dbReference type="GO" id="GO:0009909">
    <property type="term" value="P:regulation of flower development"/>
    <property type="evidence" value="ECO:0007669"/>
    <property type="project" value="InterPro"/>
</dbReference>
<keyword evidence="2 3" id="KW-0539">Nucleus</keyword>
<comment type="caution">
    <text evidence="5">The sequence shown here is derived from an EMBL/GenBank/DDBJ whole genome shotgun (WGS) entry which is preliminary data.</text>
</comment>
<proteinExistence type="predicted"/>
<reference evidence="5 6" key="1">
    <citation type="journal article" date="2023" name="G3 (Bethesda)">
        <title>A chromosome-length genome assembly and annotation of blackberry (Rubus argutus, cv. 'Hillquist').</title>
        <authorList>
            <person name="Bruna T."/>
            <person name="Aryal R."/>
            <person name="Dudchenko O."/>
            <person name="Sargent D.J."/>
            <person name="Mead D."/>
            <person name="Buti M."/>
            <person name="Cavallini A."/>
            <person name="Hytonen T."/>
            <person name="Andres J."/>
            <person name="Pham M."/>
            <person name="Weisz D."/>
            <person name="Mascagni F."/>
            <person name="Usai G."/>
            <person name="Natali L."/>
            <person name="Bassil N."/>
            <person name="Fernandez G.E."/>
            <person name="Lomsadze A."/>
            <person name="Armour M."/>
            <person name="Olukolu B."/>
            <person name="Poorten T."/>
            <person name="Britton C."/>
            <person name="Davik J."/>
            <person name="Ashrafi H."/>
            <person name="Aiden E.L."/>
            <person name="Borodovsky M."/>
            <person name="Worthington M."/>
        </authorList>
    </citation>
    <scope>NUCLEOTIDE SEQUENCE [LARGE SCALE GENOMIC DNA]</scope>
    <source>
        <strain evidence="5">PI 553951</strain>
    </source>
</reference>
<dbReference type="PANTHER" id="PTHR31319">
    <property type="entry name" value="ZINC FINGER PROTEIN CONSTANS-LIKE 4"/>
    <property type="match status" value="1"/>
</dbReference>
<dbReference type="EMBL" id="JBEDUW010000004">
    <property type="protein sequence ID" value="KAK9933116.1"/>
    <property type="molecule type" value="Genomic_DNA"/>
</dbReference>
<organism evidence="5 6">
    <name type="scientific">Rubus argutus</name>
    <name type="common">Southern blackberry</name>
    <dbReference type="NCBI Taxonomy" id="59490"/>
    <lineage>
        <taxon>Eukaryota</taxon>
        <taxon>Viridiplantae</taxon>
        <taxon>Streptophyta</taxon>
        <taxon>Embryophyta</taxon>
        <taxon>Tracheophyta</taxon>
        <taxon>Spermatophyta</taxon>
        <taxon>Magnoliopsida</taxon>
        <taxon>eudicotyledons</taxon>
        <taxon>Gunneridae</taxon>
        <taxon>Pentapetalae</taxon>
        <taxon>rosids</taxon>
        <taxon>fabids</taxon>
        <taxon>Rosales</taxon>
        <taxon>Rosaceae</taxon>
        <taxon>Rosoideae</taxon>
        <taxon>Rosoideae incertae sedis</taxon>
        <taxon>Rubus</taxon>
    </lineage>
</organism>
<sequence length="284" mass="33037">MDFQFYNNYSLPSEFFFYPTPAVVTVVNQVLMSCHQSLTSLHVLWRHQQRFPELLGFSEDDVAPVAFTVYSHLGLNGLAGLNQNFGGGDSYIQLHNKGNNMRDQFGDQERCTGFMPADSKRLGLAVQENRGFDKGNQVPTMEDHYMKVGIRYSKEERKERIDRYIKKRNQRNFNKTIKYACRKTIAERRVRVRGRFASNSRTEQLISEDLTHQEMASREIDTNCNINACNDYENVDLQSLFSPKWDKTQHFHNDRSDQLFSSGDAVQIKYDEEDWLQEAMASLV</sequence>
<dbReference type="InterPro" id="IPR010402">
    <property type="entry name" value="CCT_domain"/>
</dbReference>
<dbReference type="AlphaFoldDB" id="A0AAW1XAD4"/>
<comment type="subcellular location">
    <subcellularLocation>
        <location evidence="1 3">Nucleus</location>
    </subcellularLocation>
</comment>
<keyword evidence="6" id="KW-1185">Reference proteome</keyword>
<dbReference type="GO" id="GO:0005634">
    <property type="term" value="C:nucleus"/>
    <property type="evidence" value="ECO:0007669"/>
    <property type="project" value="UniProtKB-SubCell"/>
</dbReference>
<dbReference type="GO" id="GO:0003700">
    <property type="term" value="F:DNA-binding transcription factor activity"/>
    <property type="evidence" value="ECO:0007669"/>
    <property type="project" value="TreeGrafter"/>
</dbReference>
<gene>
    <name evidence="5" type="ORF">M0R45_020324</name>
</gene>
<evidence type="ECO:0000256" key="1">
    <source>
        <dbReference type="ARBA" id="ARBA00004123"/>
    </source>
</evidence>
<dbReference type="PANTHER" id="PTHR31319:SF114">
    <property type="entry name" value="OS12G0262400 PROTEIN"/>
    <property type="match status" value="1"/>
</dbReference>
<name>A0AAW1XAD4_RUBAR</name>
<dbReference type="Pfam" id="PF06203">
    <property type="entry name" value="CCT"/>
    <property type="match status" value="1"/>
</dbReference>
<accession>A0AAW1XAD4</accession>
<dbReference type="Proteomes" id="UP001457282">
    <property type="component" value="Unassembled WGS sequence"/>
</dbReference>
<evidence type="ECO:0000256" key="3">
    <source>
        <dbReference type="PROSITE-ProRule" id="PRU00357"/>
    </source>
</evidence>
<dbReference type="PROSITE" id="PS51017">
    <property type="entry name" value="CCT"/>
    <property type="match status" value="1"/>
</dbReference>
<evidence type="ECO:0000259" key="4">
    <source>
        <dbReference type="PROSITE" id="PS51017"/>
    </source>
</evidence>
<evidence type="ECO:0000256" key="2">
    <source>
        <dbReference type="ARBA" id="ARBA00023242"/>
    </source>
</evidence>
<evidence type="ECO:0000313" key="6">
    <source>
        <dbReference type="Proteomes" id="UP001457282"/>
    </source>
</evidence>
<feature type="domain" description="CCT" evidence="4">
    <location>
        <begin position="157"/>
        <end position="199"/>
    </location>
</feature>
<evidence type="ECO:0000313" key="5">
    <source>
        <dbReference type="EMBL" id="KAK9933116.1"/>
    </source>
</evidence>
<protein>
    <recommendedName>
        <fullName evidence="4">CCT domain-containing protein</fullName>
    </recommendedName>
</protein>
<dbReference type="InterPro" id="IPR045281">
    <property type="entry name" value="CONSTANS-like"/>
</dbReference>